<accession>A0A8S5SXJ9</accession>
<organism evidence="1">
    <name type="scientific">Siphoviridae sp. ctDIL13</name>
    <dbReference type="NCBI Taxonomy" id="2827811"/>
    <lineage>
        <taxon>Viruses</taxon>
        <taxon>Duplodnaviria</taxon>
        <taxon>Heunggongvirae</taxon>
        <taxon>Uroviricota</taxon>
        <taxon>Caudoviricetes</taxon>
    </lineage>
</organism>
<sequence>MYTMAYDIEIGGWHIGMLDSVEVHRSVELLADTATITLPGAQYNVALDVEDKLHRGDKVIIRFGYKEEGLKEEFTGWLQQISTDGGNIKLTCEDDLYTFRKELKNEVLKKVSLADLLKKVVQGIGKNYSIQCSYSWTYAKFVIHNATGYDVLKKVQEECGADIYLSNGVLHVHPPGEVVGVNRFYNFALNVEAVNLTYRQAADRKVRVVVKALLPDGTVKEVEVGATGGEKVEIKCPTSDAASMKLRGELEVKRRSFDGYDGSITTWLIPECAPGDMAWLYDADYPRKDGCYFVRAVTTTFSRDGGKRKIELGFRLS</sequence>
<evidence type="ECO:0000313" key="1">
    <source>
        <dbReference type="EMBL" id="DAF55828.1"/>
    </source>
</evidence>
<protein>
    <submittedName>
        <fullName evidence="1">Tail protein</fullName>
    </submittedName>
</protein>
<name>A0A8S5SXJ9_9CAUD</name>
<dbReference type="SUPFAM" id="SSF69279">
    <property type="entry name" value="Phage tail proteins"/>
    <property type="match status" value="1"/>
</dbReference>
<proteinExistence type="predicted"/>
<reference evidence="1" key="1">
    <citation type="journal article" date="2021" name="Proc. Natl. Acad. Sci. U.S.A.">
        <title>A Catalog of Tens of Thousands of Viruses from Human Metagenomes Reveals Hidden Associations with Chronic Diseases.</title>
        <authorList>
            <person name="Tisza M.J."/>
            <person name="Buck C.B."/>
        </authorList>
    </citation>
    <scope>NUCLEOTIDE SEQUENCE</scope>
    <source>
        <strain evidence="1">CtDIL13</strain>
    </source>
</reference>
<dbReference type="EMBL" id="BK032701">
    <property type="protein sequence ID" value="DAF55828.1"/>
    <property type="molecule type" value="Genomic_DNA"/>
</dbReference>